<evidence type="ECO:0000313" key="9">
    <source>
        <dbReference type="EMBL" id="CCU78305.1"/>
    </source>
</evidence>
<comment type="subcellular location">
    <subcellularLocation>
        <location evidence="1">Membrane</location>
        <topology evidence="1">Multi-pass membrane protein</topology>
    </subcellularLocation>
</comment>
<feature type="region of interest" description="Disordered" evidence="6">
    <location>
        <begin position="1"/>
        <end position="22"/>
    </location>
</feature>
<evidence type="ECO:0000256" key="4">
    <source>
        <dbReference type="ARBA" id="ARBA00023136"/>
    </source>
</evidence>
<accession>N1JIV8</accession>
<keyword evidence="2 7" id="KW-0812">Transmembrane</keyword>
<dbReference type="eggNOG" id="KOG4711">
    <property type="taxonomic scope" value="Eukaryota"/>
</dbReference>
<dbReference type="InterPro" id="IPR049453">
    <property type="entry name" value="Memb_transporter_dom"/>
</dbReference>
<dbReference type="InterPro" id="IPR052430">
    <property type="entry name" value="IVT-Associated"/>
</dbReference>
<evidence type="ECO:0000256" key="2">
    <source>
        <dbReference type="ARBA" id="ARBA00022692"/>
    </source>
</evidence>
<feature type="transmembrane region" description="Helical" evidence="7">
    <location>
        <begin position="716"/>
        <end position="732"/>
    </location>
</feature>
<reference evidence="9 10" key="1">
    <citation type="journal article" date="2010" name="Science">
        <title>Genome expansion and gene loss in powdery mildew fungi reveal tradeoffs in extreme parasitism.</title>
        <authorList>
            <person name="Spanu P.D."/>
            <person name="Abbott J.C."/>
            <person name="Amselem J."/>
            <person name="Burgis T.A."/>
            <person name="Soanes D.M."/>
            <person name="Stueber K."/>
            <person name="Ver Loren van Themaat E."/>
            <person name="Brown J.K.M."/>
            <person name="Butcher S.A."/>
            <person name="Gurr S.J."/>
            <person name="Lebrun M.-H."/>
            <person name="Ridout C.J."/>
            <person name="Schulze-Lefert P."/>
            <person name="Talbot N.J."/>
            <person name="Ahmadinejad N."/>
            <person name="Ametz C."/>
            <person name="Barton G.R."/>
            <person name="Benjdia M."/>
            <person name="Bidzinski P."/>
            <person name="Bindschedler L.V."/>
            <person name="Both M."/>
            <person name="Brewer M.T."/>
            <person name="Cadle-Davidson L."/>
            <person name="Cadle-Davidson M.M."/>
            <person name="Collemare J."/>
            <person name="Cramer R."/>
            <person name="Frenkel O."/>
            <person name="Godfrey D."/>
            <person name="Harriman J."/>
            <person name="Hoede C."/>
            <person name="King B.C."/>
            <person name="Klages S."/>
            <person name="Kleemann J."/>
            <person name="Knoll D."/>
            <person name="Koti P.S."/>
            <person name="Kreplak J."/>
            <person name="Lopez-Ruiz F.J."/>
            <person name="Lu X."/>
            <person name="Maekawa T."/>
            <person name="Mahanil S."/>
            <person name="Micali C."/>
            <person name="Milgroom M.G."/>
            <person name="Montana G."/>
            <person name="Noir S."/>
            <person name="O'Connell R.J."/>
            <person name="Oberhaensli S."/>
            <person name="Parlange F."/>
            <person name="Pedersen C."/>
            <person name="Quesneville H."/>
            <person name="Reinhardt R."/>
            <person name="Rott M."/>
            <person name="Sacristan S."/>
            <person name="Schmidt S.M."/>
            <person name="Schoen M."/>
            <person name="Skamnioti P."/>
            <person name="Sommer H."/>
            <person name="Stephens A."/>
            <person name="Takahara H."/>
            <person name="Thordal-Christensen H."/>
            <person name="Vigouroux M."/>
            <person name="Wessling R."/>
            <person name="Wicker T."/>
            <person name="Panstruga R."/>
        </authorList>
    </citation>
    <scope>NUCLEOTIDE SEQUENCE [LARGE SCALE GENOMIC DNA]</scope>
    <source>
        <strain evidence="9">DH14</strain>
    </source>
</reference>
<dbReference type="Pfam" id="PF13515">
    <property type="entry name" value="FUSC_2"/>
    <property type="match status" value="1"/>
</dbReference>
<dbReference type="GO" id="GO:0016020">
    <property type="term" value="C:membrane"/>
    <property type="evidence" value="ECO:0007669"/>
    <property type="project" value="UniProtKB-SubCell"/>
</dbReference>
<evidence type="ECO:0000256" key="6">
    <source>
        <dbReference type="SAM" id="MobiDB-lite"/>
    </source>
</evidence>
<evidence type="ECO:0000256" key="5">
    <source>
        <dbReference type="SAM" id="Coils"/>
    </source>
</evidence>
<keyword evidence="4 7" id="KW-0472">Membrane</keyword>
<gene>
    <name evidence="9" type="ORF">BGHDH14_bgh00221</name>
</gene>
<dbReference type="AlphaFoldDB" id="N1JIV8"/>
<dbReference type="Proteomes" id="UP000015441">
    <property type="component" value="Unassembled WGS sequence"/>
</dbReference>
<evidence type="ECO:0000259" key="8">
    <source>
        <dbReference type="Pfam" id="PF13515"/>
    </source>
</evidence>
<evidence type="ECO:0000313" key="10">
    <source>
        <dbReference type="Proteomes" id="UP000015441"/>
    </source>
</evidence>
<proteinExistence type="predicted"/>
<feature type="transmembrane region" description="Helical" evidence="7">
    <location>
        <begin position="803"/>
        <end position="825"/>
    </location>
</feature>
<sequence length="1049" mass="117545">MEPPVISPRTRRPTRPPIDKIRNGTFILPSTGERLQHQITLVENSSVVPKSYACSITSNVSRQQPRLRRSLADTMRHELQTFWHWMKSPTGKGILKCSLGYLLGSMGTFFPPLTNFLGRQDGKHILATITVYFHPARSAGSMVEAAVLGLAAFLYATFVGISSMAVSVFFETQLDLIEVAYGLILIVFCGGGLGLVGWFKQAYNSPLVSVACSLTSLAIISIVTKENAIQTGVFSNDKIIQVMKMVSIGIASTACICLLVWPVSARLELQKTMIKTTESVGDMLSLITQGFINGSDIGIRSGSFTNTQKKHKALFTQLTKCLREARFEHYILGTENQYKNKAKLVNCLERLALSIGGLKSAATTQLTLLKESSGISSSTPTNNSRCTPESFFDLPLATYSGRADKYAVLKPIEEVVDELGVTSSNQKDALPQADYYRSLSVISAESSFLPTIRTPSEIFSRFIMLLGPSIKSLAYTLSQILQQLPFCENPLEAITVIEQFKKSLGGAMSLYSNARSEALKELYKSKELNRERPASIEADFEEVAASCGHFSFSLLTFAKEMQNLMDILEELKEQTEDTHRSWKWLKFWRKWQNSSTLDPEEEPLVERVPDNQTSRRYPDIILNKQASEALLASQRFPDMLGSFAYRLISFAKMLDRDDVRFAIKVGIGASLYALLAFIPATRPIYQFWRGEWGLLSYMLVCSMTIGASNTTGYSRFIGTFIGAVIANIVWIICQGNPFALAFCGWLISLPCFYLIIARGMPAFGRFVMLTYNLSCLYAYSMSIQDREDDKDEGGIAPIISTIALHRLVAVFVGVIWGLIVTRIIWPISARQKFQHGLSLLWLRMGLIWKRDPLATLLDGESTIPYMDIREEVALHRYLLRLENLRNSAKSEFELRGPFPAKEFENIMDSTSNILDSLHAMNDIIQSNKAVSEGETFLLQYTTNERAHLCSLISHLFQVIASSLKIEYPMSDALPSILQVRDRLLSKIFQYRKTSVDAELTGVLTLKDEDYELLYAFILVTGQLAEDFNKVEKQIINLYGVMNEDILRLT</sequence>
<dbReference type="InParanoid" id="N1JIV8"/>
<keyword evidence="5" id="KW-0175">Coiled coil</keyword>
<evidence type="ECO:0000256" key="7">
    <source>
        <dbReference type="SAM" id="Phobius"/>
    </source>
</evidence>
<dbReference type="OrthoDB" id="2306at2759"/>
<organism evidence="9 10">
    <name type="scientific">Blumeria graminis f. sp. hordei (strain DH14)</name>
    <name type="common">Barley powdery mildew</name>
    <name type="synonym">Oidium monilioides f. sp. hordei</name>
    <dbReference type="NCBI Taxonomy" id="546991"/>
    <lineage>
        <taxon>Eukaryota</taxon>
        <taxon>Fungi</taxon>
        <taxon>Dikarya</taxon>
        <taxon>Ascomycota</taxon>
        <taxon>Pezizomycotina</taxon>
        <taxon>Leotiomycetes</taxon>
        <taxon>Erysiphales</taxon>
        <taxon>Erysiphaceae</taxon>
        <taxon>Blumeria</taxon>
        <taxon>Blumeria hordei</taxon>
    </lineage>
</organism>
<protein>
    <recommendedName>
        <fullName evidence="8">Integral membrane bound transporter domain-containing protein</fullName>
    </recommendedName>
</protein>
<comment type="caution">
    <text evidence="9">The sequence shown here is derived from an EMBL/GenBank/DDBJ whole genome shotgun (WGS) entry which is preliminary data.</text>
</comment>
<feature type="transmembrane region" description="Helical" evidence="7">
    <location>
        <begin position="661"/>
        <end position="680"/>
    </location>
</feature>
<dbReference type="HOGENOM" id="CLU_001127_0_0_1"/>
<evidence type="ECO:0000256" key="3">
    <source>
        <dbReference type="ARBA" id="ARBA00022989"/>
    </source>
</evidence>
<feature type="transmembrane region" description="Helical" evidence="7">
    <location>
        <begin position="176"/>
        <end position="199"/>
    </location>
</feature>
<dbReference type="PRINTS" id="PR02047">
    <property type="entry name" value="BREFELDNASP4"/>
</dbReference>
<dbReference type="PANTHER" id="PTHR47804:SF1">
    <property type="entry name" value="DUF2421 DOMAIN-CONTAINING PROTEIN"/>
    <property type="match status" value="1"/>
</dbReference>
<feature type="transmembrane region" description="Helical" evidence="7">
    <location>
        <begin position="763"/>
        <end position="783"/>
    </location>
</feature>
<feature type="transmembrane region" description="Helical" evidence="7">
    <location>
        <begin position="145"/>
        <end position="170"/>
    </location>
</feature>
<feature type="domain" description="Integral membrane bound transporter" evidence="8">
    <location>
        <begin position="684"/>
        <end position="820"/>
    </location>
</feature>
<name>N1JIV8_BLUG1</name>
<dbReference type="PANTHER" id="PTHR47804">
    <property type="entry name" value="60S RIBOSOMAL PROTEIN L19"/>
    <property type="match status" value="1"/>
</dbReference>
<feature type="transmembrane region" description="Helical" evidence="7">
    <location>
        <begin position="206"/>
        <end position="223"/>
    </location>
</feature>
<evidence type="ECO:0000256" key="1">
    <source>
        <dbReference type="ARBA" id="ARBA00004141"/>
    </source>
</evidence>
<dbReference type="STRING" id="546991.N1JIV8"/>
<feature type="coiled-coil region" evidence="5">
    <location>
        <begin position="554"/>
        <end position="581"/>
    </location>
</feature>
<dbReference type="EMBL" id="CAUH01003977">
    <property type="protein sequence ID" value="CCU78305.1"/>
    <property type="molecule type" value="Genomic_DNA"/>
</dbReference>
<keyword evidence="10" id="KW-1185">Reference proteome</keyword>
<keyword evidence="3 7" id="KW-1133">Transmembrane helix</keyword>
<feature type="transmembrane region" description="Helical" evidence="7">
    <location>
        <begin position="243"/>
        <end position="263"/>
    </location>
</feature>
<feature type="transmembrane region" description="Helical" evidence="7">
    <location>
        <begin position="738"/>
        <end position="756"/>
    </location>
</feature>
<dbReference type="InterPro" id="IPR023244">
    <property type="entry name" value="Brefeldin_A-sensitivity_4"/>
</dbReference>